<evidence type="ECO:0000313" key="1">
    <source>
        <dbReference type="EMBL" id="MCH9277008.1"/>
    </source>
</evidence>
<gene>
    <name evidence="1" type="ORF">JS533_012155</name>
</gene>
<evidence type="ECO:0000313" key="2">
    <source>
        <dbReference type="Proteomes" id="UP000710815"/>
    </source>
</evidence>
<reference evidence="1 2" key="2">
    <citation type="journal article" date="2021" name="Syst. Appl. Microbiol.">
        <title>Phylogenetic classification of ten novel species belonging to the genus Bifidobacterium comprising B. phasiani sp. nov., B. pongonis sp. nov., B. saguinibicoloris sp. nov., B. colobi sp. nov., B. simiiventris sp. nov., B. santillanense sp. nov., B. miconis sp. nov., B. amazonense sp. nov., B. pluvialisilvae sp. nov., and B. miconisargentati sp. nov.</title>
        <authorList>
            <person name="Lugli G.A."/>
            <person name="Calvete-Torre I."/>
            <person name="Alessandri G."/>
            <person name="Milani C."/>
            <person name="Turroni F."/>
            <person name="Laiolo P."/>
            <person name="Ossiprandi M.C."/>
            <person name="Margolles A."/>
            <person name="Ruiz L."/>
            <person name="Ventura M."/>
        </authorList>
    </citation>
    <scope>NUCLEOTIDE SEQUENCE [LARGE SCALE GENOMIC DNA]</scope>
    <source>
        <strain evidence="1 2">MA1</strain>
    </source>
</reference>
<proteinExistence type="predicted"/>
<comment type="caution">
    <text evidence="1">The sequence shown here is derived from an EMBL/GenBank/DDBJ whole genome shotgun (WGS) entry which is preliminary data.</text>
</comment>
<accession>A0ABS9VY08</accession>
<sequence>MADEVFVPRNIIVTGGCGFIGSNFVHYVYNNHPDVH</sequence>
<dbReference type="SUPFAM" id="SSF51735">
    <property type="entry name" value="NAD(P)-binding Rossmann-fold domains"/>
    <property type="match status" value="1"/>
</dbReference>
<dbReference type="Proteomes" id="UP000710815">
    <property type="component" value="Unassembled WGS sequence"/>
</dbReference>
<reference evidence="1 2" key="1">
    <citation type="journal article" date="2021" name="Environ. Microbiol.">
        <title>Genetic insights into the dark matter of the mammalian gut microbiota through targeted genome reconstruction.</title>
        <authorList>
            <person name="Lugli G.A."/>
            <person name="Alessandri G."/>
            <person name="Milani C."/>
            <person name="Viappiani A."/>
            <person name="Fontana F."/>
            <person name="Tarracchini C."/>
            <person name="Mancabelli L."/>
            <person name="Argentini C."/>
            <person name="Ruiz L."/>
            <person name="Margolles A."/>
            <person name="van Sinderen D."/>
            <person name="Turroni F."/>
            <person name="Ventura M."/>
        </authorList>
    </citation>
    <scope>NUCLEOTIDE SEQUENCE [LARGE SCALE GENOMIC DNA]</scope>
    <source>
        <strain evidence="1 2">MA1</strain>
    </source>
</reference>
<keyword evidence="2" id="KW-1185">Reference proteome</keyword>
<protein>
    <submittedName>
        <fullName evidence="1">dTDP-glucose 4,6-dehydratase</fullName>
    </submittedName>
</protein>
<dbReference type="EMBL" id="JAFEJT020000072">
    <property type="protein sequence ID" value="MCH9277008.1"/>
    <property type="molecule type" value="Genomic_DNA"/>
</dbReference>
<feature type="non-terminal residue" evidence="1">
    <location>
        <position position="36"/>
    </location>
</feature>
<dbReference type="InterPro" id="IPR036291">
    <property type="entry name" value="NAD(P)-bd_dom_sf"/>
</dbReference>
<dbReference type="Gene3D" id="3.40.50.720">
    <property type="entry name" value="NAD(P)-binding Rossmann-like Domain"/>
    <property type="match status" value="1"/>
</dbReference>
<name>A0ABS9VY08_9BIFI</name>
<organism evidence="1 2">
    <name type="scientific">Bifidobacterium amazonense</name>
    <dbReference type="NCBI Taxonomy" id="2809027"/>
    <lineage>
        <taxon>Bacteria</taxon>
        <taxon>Bacillati</taxon>
        <taxon>Actinomycetota</taxon>
        <taxon>Actinomycetes</taxon>
        <taxon>Bifidobacteriales</taxon>
        <taxon>Bifidobacteriaceae</taxon>
        <taxon>Bifidobacterium</taxon>
    </lineage>
</organism>